<dbReference type="Gene3D" id="1.10.10.60">
    <property type="entry name" value="Homeodomain-like"/>
    <property type="match status" value="1"/>
</dbReference>
<proteinExistence type="predicted"/>
<dbReference type="SUPFAM" id="SSF48498">
    <property type="entry name" value="Tetracyclin repressor-like, C-terminal domain"/>
    <property type="match status" value="1"/>
</dbReference>
<dbReference type="GO" id="GO:0000976">
    <property type="term" value="F:transcription cis-regulatory region binding"/>
    <property type="evidence" value="ECO:0007669"/>
    <property type="project" value="TreeGrafter"/>
</dbReference>
<keyword evidence="4" id="KW-0804">Transcription</keyword>
<keyword evidence="2" id="KW-0805">Transcription regulation</keyword>
<dbReference type="InterPro" id="IPR001647">
    <property type="entry name" value="HTH_TetR"/>
</dbReference>
<dbReference type="InterPro" id="IPR039536">
    <property type="entry name" value="TetR_C_Proteobacteria"/>
</dbReference>
<dbReference type="AlphaFoldDB" id="A0A3N8QHL9"/>
<keyword evidence="1" id="KW-0678">Repressor</keyword>
<sequence>MDTSTPPQRLTDRKRAAIVDAAIEEFLASGYDATSMDRIAARADVSKRTVYNHFPGKEALFAAILQKLWDATRTVSSPTYRADVPLREQLLALLDRKMRLLGDEAFLSLARVAIGAAIHSPERARDMVERLGEREEDMTVWVRTAAAAGRLSVTDPVFAANQLHGVVKAFAFWPQITMGQPPLAEAAQQKVAESAADMFLAYYAQPEHTDAPRDVTD</sequence>
<evidence type="ECO:0000313" key="7">
    <source>
        <dbReference type="EMBL" id="RQT23292.1"/>
    </source>
</evidence>
<dbReference type="Pfam" id="PF14246">
    <property type="entry name" value="TetR_C_7"/>
    <property type="match status" value="1"/>
</dbReference>
<dbReference type="PROSITE" id="PS50977">
    <property type="entry name" value="HTH_TETR_2"/>
    <property type="match status" value="1"/>
</dbReference>
<dbReference type="InterPro" id="IPR023772">
    <property type="entry name" value="DNA-bd_HTH_TetR-type_CS"/>
</dbReference>
<name>A0A3N8QHL9_9BURK</name>
<accession>A0A3N8QHL9</accession>
<dbReference type="InterPro" id="IPR009057">
    <property type="entry name" value="Homeodomain-like_sf"/>
</dbReference>
<evidence type="ECO:0000256" key="3">
    <source>
        <dbReference type="ARBA" id="ARBA00023125"/>
    </source>
</evidence>
<dbReference type="InterPro" id="IPR050109">
    <property type="entry name" value="HTH-type_TetR-like_transc_reg"/>
</dbReference>
<dbReference type="Pfam" id="PF00440">
    <property type="entry name" value="TetR_N"/>
    <property type="match status" value="1"/>
</dbReference>
<dbReference type="RefSeq" id="WP_124618925.1">
    <property type="nucleotide sequence ID" value="NZ_QTQX01000018.1"/>
</dbReference>
<comment type="caution">
    <text evidence="7">The sequence shown here is derived from an EMBL/GenBank/DDBJ whole genome shotgun (WGS) entry which is preliminary data.</text>
</comment>
<evidence type="ECO:0000313" key="8">
    <source>
        <dbReference type="Proteomes" id="UP000269271"/>
    </source>
</evidence>
<reference evidence="7 8" key="1">
    <citation type="submission" date="2018-08" db="EMBL/GenBank/DDBJ databases">
        <title>Comparative analysis of Burkholderia isolates from Puerto Rico.</title>
        <authorList>
            <person name="Hall C."/>
            <person name="Sahl J."/>
            <person name="Wagner D."/>
        </authorList>
    </citation>
    <scope>NUCLEOTIDE SEQUENCE [LARGE SCALE GENOMIC DNA]</scope>
    <source>
        <strain evidence="7 8">Bp9001</strain>
    </source>
</reference>
<evidence type="ECO:0000256" key="4">
    <source>
        <dbReference type="ARBA" id="ARBA00023163"/>
    </source>
</evidence>
<evidence type="ECO:0000256" key="5">
    <source>
        <dbReference type="PROSITE-ProRule" id="PRU00335"/>
    </source>
</evidence>
<dbReference type="FunFam" id="1.10.10.60:FF:000141">
    <property type="entry name" value="TetR family transcriptional regulator"/>
    <property type="match status" value="1"/>
</dbReference>
<dbReference type="PANTHER" id="PTHR30055">
    <property type="entry name" value="HTH-TYPE TRANSCRIPTIONAL REGULATOR RUTR"/>
    <property type="match status" value="1"/>
</dbReference>
<dbReference type="Gene3D" id="1.10.357.10">
    <property type="entry name" value="Tetracycline Repressor, domain 2"/>
    <property type="match status" value="1"/>
</dbReference>
<evidence type="ECO:0000256" key="2">
    <source>
        <dbReference type="ARBA" id="ARBA00023015"/>
    </source>
</evidence>
<feature type="DNA-binding region" description="H-T-H motif" evidence="5">
    <location>
        <begin position="35"/>
        <end position="54"/>
    </location>
</feature>
<keyword evidence="3 5" id="KW-0238">DNA-binding</keyword>
<dbReference type="SUPFAM" id="SSF46689">
    <property type="entry name" value="Homeodomain-like"/>
    <property type="match status" value="1"/>
</dbReference>
<dbReference type="GO" id="GO:0003700">
    <property type="term" value="F:DNA-binding transcription factor activity"/>
    <property type="evidence" value="ECO:0007669"/>
    <property type="project" value="TreeGrafter"/>
</dbReference>
<organism evidence="7 8">
    <name type="scientific">Burkholderia contaminans</name>
    <dbReference type="NCBI Taxonomy" id="488447"/>
    <lineage>
        <taxon>Bacteria</taxon>
        <taxon>Pseudomonadati</taxon>
        <taxon>Pseudomonadota</taxon>
        <taxon>Betaproteobacteria</taxon>
        <taxon>Burkholderiales</taxon>
        <taxon>Burkholderiaceae</taxon>
        <taxon>Burkholderia</taxon>
        <taxon>Burkholderia cepacia complex</taxon>
    </lineage>
</organism>
<dbReference type="PANTHER" id="PTHR30055:SF224">
    <property type="entry name" value="TRANSCRIPTIONAL REGULATOR TETR FAMILY"/>
    <property type="match status" value="1"/>
</dbReference>
<dbReference type="PROSITE" id="PS01081">
    <property type="entry name" value="HTH_TETR_1"/>
    <property type="match status" value="1"/>
</dbReference>
<evidence type="ECO:0000256" key="1">
    <source>
        <dbReference type="ARBA" id="ARBA00022491"/>
    </source>
</evidence>
<dbReference type="Proteomes" id="UP000269271">
    <property type="component" value="Unassembled WGS sequence"/>
</dbReference>
<feature type="domain" description="HTH tetR-type" evidence="6">
    <location>
        <begin position="12"/>
        <end position="72"/>
    </location>
</feature>
<dbReference type="InterPro" id="IPR036271">
    <property type="entry name" value="Tet_transcr_reg_TetR-rel_C_sf"/>
</dbReference>
<dbReference type="EMBL" id="QTQX01000018">
    <property type="protein sequence ID" value="RQT23292.1"/>
    <property type="molecule type" value="Genomic_DNA"/>
</dbReference>
<dbReference type="PRINTS" id="PR00455">
    <property type="entry name" value="HTHTETR"/>
</dbReference>
<gene>
    <name evidence="7" type="ORF">DF037_25320</name>
</gene>
<evidence type="ECO:0000259" key="6">
    <source>
        <dbReference type="PROSITE" id="PS50977"/>
    </source>
</evidence>
<protein>
    <submittedName>
        <fullName evidence="7">TetR family transcriptional regulator</fullName>
    </submittedName>
</protein>